<dbReference type="Proteomes" id="UP000662747">
    <property type="component" value="Chromosome"/>
</dbReference>
<evidence type="ECO:0000313" key="2">
    <source>
        <dbReference type="Proteomes" id="UP000662747"/>
    </source>
</evidence>
<gene>
    <name evidence="1" type="ORF">JY651_44170</name>
</gene>
<accession>A0ABX7NT41</accession>
<evidence type="ECO:0000313" key="1">
    <source>
        <dbReference type="EMBL" id="QSQ22064.1"/>
    </source>
</evidence>
<dbReference type="EMBL" id="CP071090">
    <property type="protein sequence ID" value="QSQ22064.1"/>
    <property type="molecule type" value="Genomic_DNA"/>
</dbReference>
<proteinExistence type="predicted"/>
<organism evidence="1 2">
    <name type="scientific">Pyxidicoccus parkwayensis</name>
    <dbReference type="NCBI Taxonomy" id="2813578"/>
    <lineage>
        <taxon>Bacteria</taxon>
        <taxon>Pseudomonadati</taxon>
        <taxon>Myxococcota</taxon>
        <taxon>Myxococcia</taxon>
        <taxon>Myxococcales</taxon>
        <taxon>Cystobacterineae</taxon>
        <taxon>Myxococcaceae</taxon>
        <taxon>Pyxidicoccus</taxon>
    </lineage>
</organism>
<name>A0ABX7NT41_9BACT</name>
<reference evidence="1 2" key="1">
    <citation type="submission" date="2021-02" db="EMBL/GenBank/DDBJ databases">
        <title>De Novo genome assembly of isolated myxobacteria.</title>
        <authorList>
            <person name="Stevens D.C."/>
        </authorList>
    </citation>
    <scope>NUCLEOTIDE SEQUENCE [LARGE SCALE GENOMIC DNA]</scope>
    <source>
        <strain evidence="2">SCPEA02</strain>
    </source>
</reference>
<keyword evidence="2" id="KW-1185">Reference proteome</keyword>
<sequence length="232" mass="25407">MDVCLFLAPAEGLTGVLTPERLTAFRAWFIHEWTSNVPADEQELDEDLQAVVDLVDHLLRRGAAELARPPERFQDAVVDLLDDLSDFFVRGEHAASDALARATDVSPDDKDVQAAEAVIGSACPERTQQLWRHLVWGRAPGMAVGEGIGLKRQVPSLGYWTATEVKQVRDDLREHLSGPPDYKPVRGMARFTSMLQRGLSLASRGNPSVALDAVTRAVDRAAKEGAGLLFAR</sequence>
<dbReference type="RefSeq" id="WP_206723641.1">
    <property type="nucleotide sequence ID" value="NZ_CP071090.1"/>
</dbReference>
<protein>
    <submittedName>
        <fullName evidence="1">Uncharacterized protein</fullName>
    </submittedName>
</protein>